<dbReference type="EMBL" id="GEBQ01013666">
    <property type="protein sequence ID" value="JAT26311.1"/>
    <property type="molecule type" value="Transcribed_RNA"/>
</dbReference>
<evidence type="ECO:0000313" key="1">
    <source>
        <dbReference type="EMBL" id="JAT26311.1"/>
    </source>
</evidence>
<accession>A0A1B6MJB5</accession>
<name>A0A1B6MJB5_9HEMI</name>
<gene>
    <name evidence="1" type="ORF">g.8982</name>
    <name evidence="2" type="ORF">g.8983</name>
</gene>
<dbReference type="AlphaFoldDB" id="A0A1B6MJB5"/>
<reference evidence="2" key="1">
    <citation type="submission" date="2015-11" db="EMBL/GenBank/DDBJ databases">
        <title>De novo transcriptome assembly of four potential Pierce s Disease insect vectors from Arizona vineyards.</title>
        <authorList>
            <person name="Tassone E.E."/>
        </authorList>
    </citation>
    <scope>NUCLEOTIDE SEQUENCE</scope>
</reference>
<evidence type="ECO:0000313" key="2">
    <source>
        <dbReference type="EMBL" id="JAT36057.1"/>
    </source>
</evidence>
<organism evidence="2">
    <name type="scientific">Graphocephala atropunctata</name>
    <dbReference type="NCBI Taxonomy" id="36148"/>
    <lineage>
        <taxon>Eukaryota</taxon>
        <taxon>Metazoa</taxon>
        <taxon>Ecdysozoa</taxon>
        <taxon>Arthropoda</taxon>
        <taxon>Hexapoda</taxon>
        <taxon>Insecta</taxon>
        <taxon>Pterygota</taxon>
        <taxon>Neoptera</taxon>
        <taxon>Paraneoptera</taxon>
        <taxon>Hemiptera</taxon>
        <taxon>Auchenorrhyncha</taxon>
        <taxon>Membracoidea</taxon>
        <taxon>Cicadellidae</taxon>
        <taxon>Cicadellinae</taxon>
        <taxon>Cicadellini</taxon>
        <taxon>Graphocephala</taxon>
    </lineage>
</organism>
<protein>
    <submittedName>
        <fullName evidence="2">Uncharacterized protein</fullName>
    </submittedName>
</protein>
<proteinExistence type="predicted"/>
<sequence length="206" mass="23398">MDKALIFESVLHDTNNLSHEMEDLVVSLVSEFRIVTVNNPDVNLSKAWSAVTGLIRALNVLSEANHNLKFVEGDLKCELNTLETKLASEKVSRLNELNDSFKQQESSQAEFDKLQGSVASLENTIKQSKICINNLNYENSSLREHVNIIESELELYKEKTKVLIDGKNKLIKSMEALKTKSSDWGKQRWIDDSVIKHYVDAFQQSV</sequence>
<dbReference type="EMBL" id="GEBQ01003920">
    <property type="protein sequence ID" value="JAT36057.1"/>
    <property type="molecule type" value="Transcribed_RNA"/>
</dbReference>
<feature type="non-terminal residue" evidence="2">
    <location>
        <position position="206"/>
    </location>
</feature>